<dbReference type="PANTHER" id="PTHR12785:SF6">
    <property type="entry name" value="SPLICING FACTOR 3B SUBUNIT 2"/>
    <property type="match status" value="1"/>
</dbReference>
<keyword evidence="3" id="KW-1185">Reference proteome</keyword>
<dbReference type="PANTHER" id="PTHR12785">
    <property type="entry name" value="SPLICING FACTOR 3B"/>
    <property type="match status" value="1"/>
</dbReference>
<dbReference type="Pfam" id="PF04037">
    <property type="entry name" value="DUF382"/>
    <property type="match status" value="1"/>
</dbReference>
<reference evidence="2" key="3">
    <citation type="journal article" date="2017" name="Nature">
        <title>Genome sequence of the progenitor of the wheat D genome Aegilops tauschii.</title>
        <authorList>
            <person name="Luo M.C."/>
            <person name="Gu Y.Q."/>
            <person name="Puiu D."/>
            <person name="Wang H."/>
            <person name="Twardziok S.O."/>
            <person name="Deal K.R."/>
            <person name="Huo N."/>
            <person name="Zhu T."/>
            <person name="Wang L."/>
            <person name="Wang Y."/>
            <person name="McGuire P.E."/>
            <person name="Liu S."/>
            <person name="Long H."/>
            <person name="Ramasamy R.K."/>
            <person name="Rodriguez J.C."/>
            <person name="Van S.L."/>
            <person name="Yuan L."/>
            <person name="Wang Z."/>
            <person name="Xia Z."/>
            <person name="Xiao L."/>
            <person name="Anderson O.D."/>
            <person name="Ouyang S."/>
            <person name="Liang Y."/>
            <person name="Zimin A.V."/>
            <person name="Pertea G."/>
            <person name="Qi P."/>
            <person name="Bennetzen J.L."/>
            <person name="Dai X."/>
            <person name="Dawson M.W."/>
            <person name="Muller H.G."/>
            <person name="Kugler K."/>
            <person name="Rivarola-Duarte L."/>
            <person name="Spannagl M."/>
            <person name="Mayer K.F.X."/>
            <person name="Lu F.H."/>
            <person name="Bevan M.W."/>
            <person name="Leroy P."/>
            <person name="Li P."/>
            <person name="You F.M."/>
            <person name="Sun Q."/>
            <person name="Liu Z."/>
            <person name="Lyons E."/>
            <person name="Wicker T."/>
            <person name="Salzberg S.L."/>
            <person name="Devos K.M."/>
            <person name="Dvorak J."/>
        </authorList>
    </citation>
    <scope>NUCLEOTIDE SEQUENCE [LARGE SCALE GENOMIC DNA]</scope>
    <source>
        <strain evidence="2">cv. AL8/78</strain>
    </source>
</reference>
<reference evidence="3" key="2">
    <citation type="journal article" date="2017" name="Nat. Plants">
        <title>The Aegilops tauschii genome reveals multiple impacts of transposons.</title>
        <authorList>
            <person name="Zhao G."/>
            <person name="Zou C."/>
            <person name="Li K."/>
            <person name="Wang K."/>
            <person name="Li T."/>
            <person name="Gao L."/>
            <person name="Zhang X."/>
            <person name="Wang H."/>
            <person name="Yang Z."/>
            <person name="Liu X."/>
            <person name="Jiang W."/>
            <person name="Mao L."/>
            <person name="Kong X."/>
            <person name="Jiao Y."/>
            <person name="Jia J."/>
        </authorList>
    </citation>
    <scope>NUCLEOTIDE SEQUENCE [LARGE SCALE GENOMIC DNA]</scope>
    <source>
        <strain evidence="3">cv. AL8/78</strain>
    </source>
</reference>
<dbReference type="Proteomes" id="UP000015105">
    <property type="component" value="Chromosome 6D"/>
</dbReference>
<accession>A0A453PYX5</accession>
<evidence type="ECO:0000259" key="1">
    <source>
        <dbReference type="Pfam" id="PF04037"/>
    </source>
</evidence>
<dbReference type="InterPro" id="IPR007180">
    <property type="entry name" value="DUF382"/>
</dbReference>
<evidence type="ECO:0000313" key="2">
    <source>
        <dbReference type="EnsemblPlants" id="AET6Gv20917000.13"/>
    </source>
</evidence>
<name>A0A453PYX5_AEGTS</name>
<reference evidence="2" key="5">
    <citation type="journal article" date="2021" name="G3 (Bethesda)">
        <title>Aegilops tauschii genome assembly Aet v5.0 features greater sequence contiguity and improved annotation.</title>
        <authorList>
            <person name="Wang L."/>
            <person name="Zhu T."/>
            <person name="Rodriguez J.C."/>
            <person name="Deal K.R."/>
            <person name="Dubcovsky J."/>
            <person name="McGuire P.E."/>
            <person name="Lux T."/>
            <person name="Spannagl M."/>
            <person name="Mayer K.F.X."/>
            <person name="Baldrich P."/>
            <person name="Meyers B.C."/>
            <person name="Huo N."/>
            <person name="Gu Y.Q."/>
            <person name="Zhou H."/>
            <person name="Devos K.M."/>
            <person name="Bennetzen J.L."/>
            <person name="Unver T."/>
            <person name="Budak H."/>
            <person name="Gulick P.J."/>
            <person name="Galiba G."/>
            <person name="Kalapos B."/>
            <person name="Nelson D.R."/>
            <person name="Li P."/>
            <person name="You F.M."/>
            <person name="Luo M.C."/>
            <person name="Dvorak J."/>
        </authorList>
    </citation>
    <scope>NUCLEOTIDE SEQUENCE [LARGE SCALE GENOMIC DNA]</scope>
    <source>
        <strain evidence="2">cv. AL8/78</strain>
    </source>
</reference>
<reference evidence="2" key="4">
    <citation type="submission" date="2019-03" db="UniProtKB">
        <authorList>
            <consortium name="EnsemblPlants"/>
        </authorList>
    </citation>
    <scope>IDENTIFICATION</scope>
</reference>
<protein>
    <recommendedName>
        <fullName evidence="1">DUF382 domain-containing protein</fullName>
    </recommendedName>
</protein>
<dbReference type="AlphaFoldDB" id="A0A453PYX5"/>
<evidence type="ECO:0000313" key="3">
    <source>
        <dbReference type="Proteomes" id="UP000015105"/>
    </source>
</evidence>
<dbReference type="InterPro" id="IPR052584">
    <property type="entry name" value="U2_snRNP_Complex_Component"/>
</dbReference>
<dbReference type="EnsemblPlants" id="AET6Gv20917000.13">
    <property type="protein sequence ID" value="AET6Gv20917000.13"/>
    <property type="gene ID" value="AET6Gv20917000"/>
</dbReference>
<proteinExistence type="predicted"/>
<sequence length="50" mass="5850">QVWDATASEPKLLVYLKSYRNTVPVPRHWSQKRKFFAGQARYPKTTIPTS</sequence>
<dbReference type="GO" id="GO:0005634">
    <property type="term" value="C:nucleus"/>
    <property type="evidence" value="ECO:0007669"/>
    <property type="project" value="InterPro"/>
</dbReference>
<feature type="domain" description="DUF382" evidence="1">
    <location>
        <begin position="2"/>
        <end position="44"/>
    </location>
</feature>
<reference evidence="3" key="1">
    <citation type="journal article" date="2014" name="Science">
        <title>Ancient hybridizations among the ancestral genomes of bread wheat.</title>
        <authorList>
            <consortium name="International Wheat Genome Sequencing Consortium,"/>
            <person name="Marcussen T."/>
            <person name="Sandve S.R."/>
            <person name="Heier L."/>
            <person name="Spannagl M."/>
            <person name="Pfeifer M."/>
            <person name="Jakobsen K.S."/>
            <person name="Wulff B.B."/>
            <person name="Steuernagel B."/>
            <person name="Mayer K.F."/>
            <person name="Olsen O.A."/>
        </authorList>
    </citation>
    <scope>NUCLEOTIDE SEQUENCE [LARGE SCALE GENOMIC DNA]</scope>
    <source>
        <strain evidence="3">cv. AL8/78</strain>
    </source>
</reference>
<dbReference type="Gramene" id="AET6Gv20917000.13">
    <property type="protein sequence ID" value="AET6Gv20917000.13"/>
    <property type="gene ID" value="AET6Gv20917000"/>
</dbReference>
<organism evidence="2 3">
    <name type="scientific">Aegilops tauschii subsp. strangulata</name>
    <name type="common">Goatgrass</name>
    <dbReference type="NCBI Taxonomy" id="200361"/>
    <lineage>
        <taxon>Eukaryota</taxon>
        <taxon>Viridiplantae</taxon>
        <taxon>Streptophyta</taxon>
        <taxon>Embryophyta</taxon>
        <taxon>Tracheophyta</taxon>
        <taxon>Spermatophyta</taxon>
        <taxon>Magnoliopsida</taxon>
        <taxon>Liliopsida</taxon>
        <taxon>Poales</taxon>
        <taxon>Poaceae</taxon>
        <taxon>BOP clade</taxon>
        <taxon>Pooideae</taxon>
        <taxon>Triticodae</taxon>
        <taxon>Triticeae</taxon>
        <taxon>Triticinae</taxon>
        <taxon>Aegilops</taxon>
    </lineage>
</organism>